<feature type="binding site" evidence="8">
    <location>
        <position position="12"/>
    </location>
    <ligand>
        <name>NADPH</name>
        <dbReference type="ChEBI" id="CHEBI:57783"/>
    </ligand>
</feature>
<dbReference type="Gene3D" id="3.40.50.720">
    <property type="entry name" value="NAD(P)-binding Rossmann-like Domain"/>
    <property type="match status" value="1"/>
</dbReference>
<dbReference type="InterPro" id="IPR011128">
    <property type="entry name" value="G3P_DH_NAD-dep_N"/>
</dbReference>
<dbReference type="PIRSF" id="PIRSF000114">
    <property type="entry name" value="Glycerol-3-P_dh"/>
    <property type="match status" value="1"/>
</dbReference>
<keyword evidence="8" id="KW-0547">Nucleotide-binding</keyword>
<protein>
    <recommendedName>
        <fullName evidence="8">Glycerol-3-phosphate dehydrogenase [NAD(P)+]</fullName>
        <ecNumber evidence="8">1.1.1.94</ecNumber>
    </recommendedName>
    <alternativeName>
        <fullName evidence="8">NAD(P)(+)-dependent glycerol-3-phosphate dehydrogenase</fullName>
    </alternativeName>
    <alternativeName>
        <fullName evidence="8">NAD(P)H-dependent dihydroxyacetone-phosphate reductase</fullName>
    </alternativeName>
</protein>
<dbReference type="EMBL" id="BAAAMR010000107">
    <property type="protein sequence ID" value="GAA2162890.1"/>
    <property type="molecule type" value="Genomic_DNA"/>
</dbReference>
<proteinExistence type="inferred from homology"/>
<feature type="binding site" evidence="8">
    <location>
        <position position="257"/>
    </location>
    <ligand>
        <name>sn-glycerol 3-phosphate</name>
        <dbReference type="ChEBI" id="CHEBI:57597"/>
    </ligand>
</feature>
<comment type="catalytic activity">
    <reaction evidence="8">
        <text>sn-glycerol 3-phosphate + NAD(+) = dihydroxyacetone phosphate + NADH + H(+)</text>
        <dbReference type="Rhea" id="RHEA:11092"/>
        <dbReference type="ChEBI" id="CHEBI:15378"/>
        <dbReference type="ChEBI" id="CHEBI:57540"/>
        <dbReference type="ChEBI" id="CHEBI:57597"/>
        <dbReference type="ChEBI" id="CHEBI:57642"/>
        <dbReference type="ChEBI" id="CHEBI:57945"/>
        <dbReference type="EC" id="1.1.1.94"/>
    </reaction>
</comment>
<comment type="subcellular location">
    <subcellularLocation>
        <location evidence="8">Cytoplasm</location>
    </subcellularLocation>
</comment>
<evidence type="ECO:0000259" key="11">
    <source>
        <dbReference type="Pfam" id="PF01210"/>
    </source>
</evidence>
<feature type="binding site" evidence="8">
    <location>
        <position position="33"/>
    </location>
    <ligand>
        <name>NADPH</name>
        <dbReference type="ChEBI" id="CHEBI:57783"/>
    </ligand>
</feature>
<feature type="binding site" evidence="8">
    <location>
        <position position="107"/>
    </location>
    <ligand>
        <name>sn-glycerol 3-phosphate</name>
        <dbReference type="ChEBI" id="CHEBI:57597"/>
    </ligand>
</feature>
<evidence type="ECO:0000313" key="13">
    <source>
        <dbReference type="EMBL" id="GAA2162890.1"/>
    </source>
</evidence>
<evidence type="ECO:0000313" key="14">
    <source>
        <dbReference type="Proteomes" id="UP001501020"/>
    </source>
</evidence>
<dbReference type="InterPro" id="IPR006109">
    <property type="entry name" value="G3P_DH_NAD-dep_C"/>
</dbReference>
<organism evidence="13 14">
    <name type="scientific">Actinomadura napierensis</name>
    <dbReference type="NCBI Taxonomy" id="267854"/>
    <lineage>
        <taxon>Bacteria</taxon>
        <taxon>Bacillati</taxon>
        <taxon>Actinomycetota</taxon>
        <taxon>Actinomycetes</taxon>
        <taxon>Streptosporangiales</taxon>
        <taxon>Thermomonosporaceae</taxon>
        <taxon>Actinomadura</taxon>
    </lineage>
</organism>
<keyword evidence="14" id="KW-1185">Reference proteome</keyword>
<dbReference type="PANTHER" id="PTHR11728">
    <property type="entry name" value="GLYCEROL-3-PHOSPHATE DEHYDROGENASE"/>
    <property type="match status" value="1"/>
</dbReference>
<comment type="catalytic activity">
    <reaction evidence="8 10">
        <text>sn-glycerol 3-phosphate + NADP(+) = dihydroxyacetone phosphate + NADPH + H(+)</text>
        <dbReference type="Rhea" id="RHEA:11096"/>
        <dbReference type="ChEBI" id="CHEBI:15378"/>
        <dbReference type="ChEBI" id="CHEBI:57597"/>
        <dbReference type="ChEBI" id="CHEBI:57642"/>
        <dbReference type="ChEBI" id="CHEBI:57783"/>
        <dbReference type="ChEBI" id="CHEBI:58349"/>
        <dbReference type="EC" id="1.1.1.94"/>
    </reaction>
</comment>
<dbReference type="EC" id="1.1.1.94" evidence="8"/>
<evidence type="ECO:0000256" key="1">
    <source>
        <dbReference type="ARBA" id="ARBA00011009"/>
    </source>
</evidence>
<dbReference type="InterPro" id="IPR008927">
    <property type="entry name" value="6-PGluconate_DH-like_C_sf"/>
</dbReference>
<evidence type="ECO:0000256" key="2">
    <source>
        <dbReference type="ARBA" id="ARBA00022516"/>
    </source>
</evidence>
<feature type="binding site" evidence="8">
    <location>
        <position position="256"/>
    </location>
    <ligand>
        <name>sn-glycerol 3-phosphate</name>
        <dbReference type="ChEBI" id="CHEBI:57597"/>
    </ligand>
</feature>
<dbReference type="Proteomes" id="UP001501020">
    <property type="component" value="Unassembled WGS sequence"/>
</dbReference>
<dbReference type="Gene3D" id="1.10.1040.10">
    <property type="entry name" value="N-(1-d-carboxylethyl)-l-norvaline Dehydrogenase, domain 2"/>
    <property type="match status" value="1"/>
</dbReference>
<dbReference type="SUPFAM" id="SSF51735">
    <property type="entry name" value="NAD(P)-binding Rossmann-fold domains"/>
    <property type="match status" value="1"/>
</dbReference>
<feature type="binding site" evidence="8">
    <location>
        <position position="245"/>
    </location>
    <ligand>
        <name>sn-glycerol 3-phosphate</name>
        <dbReference type="ChEBI" id="CHEBI:57597"/>
    </ligand>
</feature>
<name>A0ABP5M3S0_9ACTN</name>
<dbReference type="InterPro" id="IPR013328">
    <property type="entry name" value="6PGD_dom2"/>
</dbReference>
<reference evidence="14" key="1">
    <citation type="journal article" date="2019" name="Int. J. Syst. Evol. Microbiol.">
        <title>The Global Catalogue of Microorganisms (GCM) 10K type strain sequencing project: providing services to taxonomists for standard genome sequencing and annotation.</title>
        <authorList>
            <consortium name="The Broad Institute Genomics Platform"/>
            <consortium name="The Broad Institute Genome Sequencing Center for Infectious Disease"/>
            <person name="Wu L."/>
            <person name="Ma J."/>
        </authorList>
    </citation>
    <scope>NUCLEOTIDE SEQUENCE [LARGE SCALE GENOMIC DNA]</scope>
    <source>
        <strain evidence="14">JCM 13850</strain>
    </source>
</reference>
<dbReference type="HAMAP" id="MF_00394">
    <property type="entry name" value="NAD_Glyc3P_dehydrog"/>
    <property type="match status" value="1"/>
</dbReference>
<sequence length="336" mass="35260">MTYRTAVMGAGSWGTTFAKLLHDAGGEVTLWARRPGLVEAINERHENTDYLPGAPLPEPIRATLDPAEALDGADFVALAVPAQTLRDNLSAWVPLLPPGAVLVSLMKGVELGTTRRMSEVIGEVADVPEERVAVFSGPNLAREIVTGEPSAAVAACVDEAAARQLQAATMTPYFRVYTSTDVIGVELGGAIKNVVALCVGMSVGLGFGSNTQAVLMTRGLAETARLGMALGADEHTFAGLAGMGDLTASCVSPLARNRTFGENLGRGMTLEQVIAVTKQTAEGVKSSEAVLELARKHNVEMPITEAVVSVLYHGTPIKEAAISLISRSPKPERYGV</sequence>
<feature type="active site" description="Proton acceptor" evidence="8">
    <location>
        <position position="192"/>
    </location>
</feature>
<dbReference type="PROSITE" id="PS00957">
    <property type="entry name" value="NAD_G3PDH"/>
    <property type="match status" value="1"/>
</dbReference>
<feature type="binding site" evidence="8">
    <location>
        <position position="282"/>
    </location>
    <ligand>
        <name>NADPH</name>
        <dbReference type="ChEBI" id="CHEBI:57783"/>
    </ligand>
</feature>
<feature type="domain" description="Glycerol-3-phosphate dehydrogenase NAD-dependent C-terminal" evidence="12">
    <location>
        <begin position="181"/>
        <end position="320"/>
    </location>
</feature>
<keyword evidence="3 8" id="KW-0560">Oxidoreductase</keyword>
<dbReference type="InterPro" id="IPR006168">
    <property type="entry name" value="G3P_DH_NAD-dep"/>
</dbReference>
<keyword evidence="4 8" id="KW-0520">NAD</keyword>
<feature type="binding site" evidence="8">
    <location>
        <position position="137"/>
    </location>
    <ligand>
        <name>sn-glycerol 3-phosphate</name>
        <dbReference type="ChEBI" id="CHEBI:57597"/>
    </ligand>
</feature>
<dbReference type="SUPFAM" id="SSF48179">
    <property type="entry name" value="6-phosphogluconate dehydrogenase C-terminal domain-like"/>
    <property type="match status" value="1"/>
</dbReference>
<feature type="binding site" evidence="8">
    <location>
        <position position="34"/>
    </location>
    <ligand>
        <name>NADPH</name>
        <dbReference type="ChEBI" id="CHEBI:57783"/>
    </ligand>
</feature>
<accession>A0ABP5M3S0</accession>
<comment type="pathway">
    <text evidence="8">Membrane lipid metabolism; glycerophospholipid metabolism.</text>
</comment>
<dbReference type="InterPro" id="IPR036291">
    <property type="entry name" value="NAD(P)-bd_dom_sf"/>
</dbReference>
<feature type="binding site" evidence="8">
    <location>
        <position position="107"/>
    </location>
    <ligand>
        <name>NADPH</name>
        <dbReference type="ChEBI" id="CHEBI:57783"/>
    </ligand>
</feature>
<evidence type="ECO:0000256" key="7">
    <source>
        <dbReference type="ARBA" id="ARBA00023264"/>
    </source>
</evidence>
<dbReference type="NCBIfam" id="NF000940">
    <property type="entry name" value="PRK00094.1-2"/>
    <property type="match status" value="1"/>
</dbReference>
<evidence type="ECO:0000256" key="10">
    <source>
        <dbReference type="RuleBase" id="RU000439"/>
    </source>
</evidence>
<comment type="caution">
    <text evidence="13">The sequence shown here is derived from an EMBL/GenBank/DDBJ whole genome shotgun (WGS) entry which is preliminary data.</text>
</comment>
<feature type="binding site" evidence="8">
    <location>
        <position position="50"/>
    </location>
    <ligand>
        <name>NADPH</name>
        <dbReference type="ChEBI" id="CHEBI:57783"/>
    </ligand>
</feature>
<gene>
    <name evidence="8" type="primary">gpsA</name>
    <name evidence="13" type="ORF">GCM10009727_78700</name>
</gene>
<keyword evidence="5 8" id="KW-0443">Lipid metabolism</keyword>
<comment type="function">
    <text evidence="8">Catalyzes the reduction of the glycolytic intermediate dihydroxyacetone phosphate (DHAP) to sn-glycerol 3-phosphate (G3P), the key precursor for phospholipid synthesis.</text>
</comment>
<keyword evidence="8" id="KW-0521">NADP</keyword>
<comment type="caution">
    <text evidence="8">Lacks conserved residue(s) required for the propagation of feature annotation.</text>
</comment>
<keyword evidence="7 8" id="KW-1208">Phospholipid metabolism</keyword>
<keyword evidence="2 8" id="KW-0444">Lipid biosynthesis</keyword>
<evidence type="ECO:0000256" key="3">
    <source>
        <dbReference type="ARBA" id="ARBA00023002"/>
    </source>
</evidence>
<dbReference type="PANTHER" id="PTHR11728:SF1">
    <property type="entry name" value="GLYCEROL-3-PHOSPHATE DEHYDROGENASE [NAD(+)] 2, CHLOROPLASTIC"/>
    <property type="match status" value="1"/>
</dbReference>
<evidence type="ECO:0000259" key="12">
    <source>
        <dbReference type="Pfam" id="PF07479"/>
    </source>
</evidence>
<evidence type="ECO:0000256" key="4">
    <source>
        <dbReference type="ARBA" id="ARBA00023027"/>
    </source>
</evidence>
<evidence type="ECO:0000256" key="9">
    <source>
        <dbReference type="RuleBase" id="RU000437"/>
    </source>
</evidence>
<evidence type="ECO:0000256" key="5">
    <source>
        <dbReference type="ARBA" id="ARBA00023098"/>
    </source>
</evidence>
<dbReference type="Pfam" id="PF01210">
    <property type="entry name" value="NAD_Gly3P_dh_N"/>
    <property type="match status" value="1"/>
</dbReference>
<feature type="binding site" evidence="8">
    <location>
        <position position="141"/>
    </location>
    <ligand>
        <name>NADPH</name>
        <dbReference type="ChEBI" id="CHEBI:57783"/>
    </ligand>
</feature>
<evidence type="ECO:0000256" key="8">
    <source>
        <dbReference type="HAMAP-Rule" id="MF_00394"/>
    </source>
</evidence>
<keyword evidence="6 8" id="KW-0594">Phospholipid biosynthesis</keyword>
<evidence type="ECO:0000256" key="6">
    <source>
        <dbReference type="ARBA" id="ARBA00023209"/>
    </source>
</evidence>
<dbReference type="PRINTS" id="PR00077">
    <property type="entry name" value="GPDHDRGNASE"/>
</dbReference>
<keyword evidence="8" id="KW-0963">Cytoplasm</keyword>
<comment type="similarity">
    <text evidence="1 8 9">Belongs to the NAD-dependent glycerol-3-phosphate dehydrogenase family.</text>
</comment>
<dbReference type="Pfam" id="PF07479">
    <property type="entry name" value="NAD_Gly3P_dh_C"/>
    <property type="match status" value="1"/>
</dbReference>
<feature type="binding site" evidence="8">
    <location>
        <position position="256"/>
    </location>
    <ligand>
        <name>NADPH</name>
        <dbReference type="ChEBI" id="CHEBI:57783"/>
    </ligand>
</feature>
<feature type="domain" description="Glycerol-3-phosphate dehydrogenase NAD-dependent N-terminal" evidence="11">
    <location>
        <begin position="6"/>
        <end position="161"/>
    </location>
</feature>
<feature type="binding site" evidence="8">
    <location>
        <position position="13"/>
    </location>
    <ligand>
        <name>NADPH</name>
        <dbReference type="ChEBI" id="CHEBI:57783"/>
    </ligand>
</feature>
<dbReference type="NCBIfam" id="NF000942">
    <property type="entry name" value="PRK00094.1-4"/>
    <property type="match status" value="1"/>
</dbReference>
<feature type="binding site" evidence="8">
    <location>
        <position position="192"/>
    </location>
    <ligand>
        <name>sn-glycerol 3-phosphate</name>
        <dbReference type="ChEBI" id="CHEBI:57597"/>
    </ligand>
</feature>